<sequence length="227" mass="25639">MSACTWASNPDFIGEELKYAAGFRFFPAGEAILTFSADSLNGESVYKLTTSVKTNSFLDAFYEVRDEIQSWLNPENLSLKKTIQTIREGSYHRDHQSIIQGDSIAVSGNKIRNLPGRVYDPVSFVYYLRNQDLSLGNSYKFFSYDQKKIREVIVNITAKETVQVSAGTFNCLKIEPVSGDGNPLLKNNGQMRVWLSDDSLRLPVKIEQKTNIGTMVMKLKGKKYSTY</sequence>
<organism evidence="1">
    <name type="scientific">marine metagenome</name>
    <dbReference type="NCBI Taxonomy" id="408172"/>
    <lineage>
        <taxon>unclassified sequences</taxon>
        <taxon>metagenomes</taxon>
        <taxon>ecological metagenomes</taxon>
    </lineage>
</organism>
<name>A0A382FPM2_9ZZZZ</name>
<proteinExistence type="predicted"/>
<evidence type="ECO:0008006" key="2">
    <source>
        <dbReference type="Google" id="ProtNLM"/>
    </source>
</evidence>
<protein>
    <recommendedName>
        <fullName evidence="2">DUF3108 domain-containing protein</fullName>
    </recommendedName>
</protein>
<dbReference type="InterPro" id="IPR021457">
    <property type="entry name" value="DUF3108"/>
</dbReference>
<gene>
    <name evidence="1" type="ORF">METZ01_LOCUS217872</name>
</gene>
<dbReference type="Gene3D" id="2.40.360.20">
    <property type="match status" value="1"/>
</dbReference>
<reference evidence="1" key="1">
    <citation type="submission" date="2018-05" db="EMBL/GenBank/DDBJ databases">
        <authorList>
            <person name="Lanie J.A."/>
            <person name="Ng W.-L."/>
            <person name="Kazmierczak K.M."/>
            <person name="Andrzejewski T.M."/>
            <person name="Davidsen T.M."/>
            <person name="Wayne K.J."/>
            <person name="Tettelin H."/>
            <person name="Glass J.I."/>
            <person name="Rusch D."/>
            <person name="Podicherti R."/>
            <person name="Tsui H.-C.T."/>
            <person name="Winkler M.E."/>
        </authorList>
    </citation>
    <scope>NUCLEOTIDE SEQUENCE</scope>
</reference>
<accession>A0A382FPM2</accession>
<evidence type="ECO:0000313" key="1">
    <source>
        <dbReference type="EMBL" id="SVB65018.1"/>
    </source>
</evidence>
<dbReference type="Pfam" id="PF11306">
    <property type="entry name" value="DUF3108"/>
    <property type="match status" value="1"/>
</dbReference>
<dbReference type="EMBL" id="UINC01051181">
    <property type="protein sequence ID" value="SVB65018.1"/>
    <property type="molecule type" value="Genomic_DNA"/>
</dbReference>
<dbReference type="AlphaFoldDB" id="A0A382FPM2"/>